<comment type="subcellular location">
    <subcellularLocation>
        <location evidence="3">Endoplasmic reticulum membrane</location>
        <topology evidence="3">Peripheral membrane protein</topology>
    </subcellularLocation>
    <subcellularLocation>
        <location evidence="2">Microsome membrane</location>
        <topology evidence="2">Peripheral membrane protein</topology>
    </subcellularLocation>
</comment>
<keyword evidence="12" id="KW-0472">Membrane</keyword>
<evidence type="ECO:0000256" key="6">
    <source>
        <dbReference type="ARBA" id="ARBA00022723"/>
    </source>
</evidence>
<evidence type="ECO:0000256" key="8">
    <source>
        <dbReference type="ARBA" id="ARBA00022848"/>
    </source>
</evidence>
<dbReference type="PANTHER" id="PTHR24300">
    <property type="entry name" value="CYTOCHROME P450 508A4-RELATED"/>
    <property type="match status" value="1"/>
</dbReference>
<dbReference type="GO" id="GO:0016712">
    <property type="term" value="F:oxidoreductase activity, acting on paired donors, with incorporation or reduction of molecular oxygen, reduced flavin or flavoprotein as one donor, and incorporation of one atom of oxygen"/>
    <property type="evidence" value="ECO:0007669"/>
    <property type="project" value="TreeGrafter"/>
</dbReference>
<evidence type="ECO:0000256" key="13">
    <source>
        <dbReference type="PIRSR" id="PIRSR602401-1"/>
    </source>
</evidence>
<dbReference type="InterPro" id="IPR050182">
    <property type="entry name" value="Cytochrome_P450_fam2"/>
</dbReference>
<gene>
    <name evidence="15" type="ORF">AB205_0137570</name>
</gene>
<comment type="cofactor">
    <cofactor evidence="1 13">
        <name>heme</name>
        <dbReference type="ChEBI" id="CHEBI:30413"/>
    </cofactor>
</comment>
<dbReference type="AlphaFoldDB" id="A0A2G9S726"/>
<evidence type="ECO:0000256" key="4">
    <source>
        <dbReference type="ARBA" id="ARBA00010617"/>
    </source>
</evidence>
<evidence type="ECO:0000256" key="9">
    <source>
        <dbReference type="ARBA" id="ARBA00023002"/>
    </source>
</evidence>
<evidence type="ECO:0000256" key="7">
    <source>
        <dbReference type="ARBA" id="ARBA00022824"/>
    </source>
</evidence>
<keyword evidence="11 14" id="KW-0503">Monooxygenase</keyword>
<feature type="binding site" description="axial binding residue" evidence="13">
    <location>
        <position position="276"/>
    </location>
    <ligand>
        <name>heme</name>
        <dbReference type="ChEBI" id="CHEBI:30413"/>
    </ligand>
    <ligandPart>
        <name>Fe</name>
        <dbReference type="ChEBI" id="CHEBI:18248"/>
    </ligandPart>
</feature>
<dbReference type="GO" id="GO:0020037">
    <property type="term" value="F:heme binding"/>
    <property type="evidence" value="ECO:0007669"/>
    <property type="project" value="InterPro"/>
</dbReference>
<evidence type="ECO:0000256" key="10">
    <source>
        <dbReference type="ARBA" id="ARBA00023004"/>
    </source>
</evidence>
<proteinExistence type="inferred from homology"/>
<dbReference type="InterPro" id="IPR036396">
    <property type="entry name" value="Cyt_P450_sf"/>
</dbReference>
<comment type="similarity">
    <text evidence="4 14">Belongs to the cytochrome P450 family.</text>
</comment>
<evidence type="ECO:0000313" key="16">
    <source>
        <dbReference type="Proteomes" id="UP000228934"/>
    </source>
</evidence>
<feature type="non-terminal residue" evidence="15">
    <location>
        <position position="1"/>
    </location>
</feature>
<keyword evidence="8" id="KW-0492">Microsome</keyword>
<dbReference type="Pfam" id="PF00067">
    <property type="entry name" value="p450"/>
    <property type="match status" value="2"/>
</dbReference>
<dbReference type="GO" id="GO:0019373">
    <property type="term" value="P:epoxygenase P450 pathway"/>
    <property type="evidence" value="ECO:0007669"/>
    <property type="project" value="TreeGrafter"/>
</dbReference>
<organism evidence="15 16">
    <name type="scientific">Aquarana catesbeiana</name>
    <name type="common">American bullfrog</name>
    <name type="synonym">Rana catesbeiana</name>
    <dbReference type="NCBI Taxonomy" id="8400"/>
    <lineage>
        <taxon>Eukaryota</taxon>
        <taxon>Metazoa</taxon>
        <taxon>Chordata</taxon>
        <taxon>Craniata</taxon>
        <taxon>Vertebrata</taxon>
        <taxon>Euteleostomi</taxon>
        <taxon>Amphibia</taxon>
        <taxon>Batrachia</taxon>
        <taxon>Anura</taxon>
        <taxon>Neobatrachia</taxon>
        <taxon>Ranoidea</taxon>
        <taxon>Ranidae</taxon>
        <taxon>Aquarana</taxon>
    </lineage>
</organism>
<dbReference type="OrthoDB" id="2789670at2759"/>
<dbReference type="FunFam" id="1.10.630.10:FF:000238">
    <property type="entry name" value="Cytochrome P450 2A6"/>
    <property type="match status" value="1"/>
</dbReference>
<keyword evidence="6 13" id="KW-0479">Metal-binding</keyword>
<dbReference type="PRINTS" id="PR00385">
    <property type="entry name" value="P450"/>
</dbReference>
<evidence type="ECO:0000256" key="14">
    <source>
        <dbReference type="RuleBase" id="RU000461"/>
    </source>
</evidence>
<dbReference type="EMBL" id="KV926974">
    <property type="protein sequence ID" value="PIO35946.1"/>
    <property type="molecule type" value="Genomic_DNA"/>
</dbReference>
<dbReference type="PANTHER" id="PTHR24300:SF390">
    <property type="entry name" value="CYTOCHROME P450 FAMILY 2 SUBFAMILY A MEMBER 6 GENE 2"/>
    <property type="match status" value="1"/>
</dbReference>
<keyword evidence="9 14" id="KW-0560">Oxidoreductase</keyword>
<dbReference type="SUPFAM" id="SSF48264">
    <property type="entry name" value="Cytochrome P450"/>
    <property type="match status" value="1"/>
</dbReference>
<keyword evidence="7" id="KW-0256">Endoplasmic reticulum</keyword>
<reference evidence="16" key="1">
    <citation type="journal article" date="2017" name="Nat. Commun.">
        <title>The North American bullfrog draft genome provides insight into hormonal regulation of long noncoding RNA.</title>
        <authorList>
            <person name="Hammond S.A."/>
            <person name="Warren R.L."/>
            <person name="Vandervalk B.P."/>
            <person name="Kucuk E."/>
            <person name="Khan H."/>
            <person name="Gibb E.A."/>
            <person name="Pandoh P."/>
            <person name="Kirk H."/>
            <person name="Zhao Y."/>
            <person name="Jones M."/>
            <person name="Mungall A.J."/>
            <person name="Coope R."/>
            <person name="Pleasance S."/>
            <person name="Moore R.A."/>
            <person name="Holt R.A."/>
            <person name="Round J.M."/>
            <person name="Ohora S."/>
            <person name="Walle B.V."/>
            <person name="Veldhoen N."/>
            <person name="Helbing C.C."/>
            <person name="Birol I."/>
        </authorList>
    </citation>
    <scope>NUCLEOTIDE SEQUENCE [LARGE SCALE GENOMIC DNA]</scope>
</reference>
<evidence type="ECO:0000256" key="12">
    <source>
        <dbReference type="ARBA" id="ARBA00023136"/>
    </source>
</evidence>
<dbReference type="GO" id="GO:0006805">
    <property type="term" value="P:xenobiotic metabolic process"/>
    <property type="evidence" value="ECO:0007669"/>
    <property type="project" value="TreeGrafter"/>
</dbReference>
<sequence>LLNSFPKIMLRVPGPHHQVIRNFFTLNEFVMEKVKEHLNTLDQNCPRDFIDCFLIKMEEASKSLVTIFGFVEGLPLLRVHLGHKAYVGAKTQKGSTFLQYMYIPLYCFPLKSIQEKDNPNTEFHFQNLFVTVINLFLAGTETTSTTIRMSLRILLKYPDVLAKVQEEIDHVIGQNRCPYVEDRSKMPYTDAVIHETQRITDVLPMSVPHATAETIVFRGYTIPKGTTIFPLLTSVLKDPKHFQNPHKFNPNNFLDEKGGFRKNEAFIPFSTGKRICLGEGMARMELFLFITAVLQNFNLKSDEDPSAIDISPLPKSNSTIHRPFDICLVPR</sequence>
<dbReference type="Proteomes" id="UP000228934">
    <property type="component" value="Unassembled WGS sequence"/>
</dbReference>
<evidence type="ECO:0000313" key="15">
    <source>
        <dbReference type="EMBL" id="PIO35946.1"/>
    </source>
</evidence>
<dbReference type="PROSITE" id="PS00086">
    <property type="entry name" value="CYTOCHROME_P450"/>
    <property type="match status" value="1"/>
</dbReference>
<dbReference type="GO" id="GO:0008392">
    <property type="term" value="F:arachidonate epoxygenase activity"/>
    <property type="evidence" value="ECO:0007669"/>
    <property type="project" value="TreeGrafter"/>
</dbReference>
<dbReference type="GO" id="GO:0005789">
    <property type="term" value="C:endoplasmic reticulum membrane"/>
    <property type="evidence" value="ECO:0007669"/>
    <property type="project" value="UniProtKB-SubCell"/>
</dbReference>
<evidence type="ECO:0000256" key="1">
    <source>
        <dbReference type="ARBA" id="ARBA00001971"/>
    </source>
</evidence>
<evidence type="ECO:0000256" key="5">
    <source>
        <dbReference type="ARBA" id="ARBA00022617"/>
    </source>
</evidence>
<evidence type="ECO:0000256" key="3">
    <source>
        <dbReference type="ARBA" id="ARBA00004406"/>
    </source>
</evidence>
<dbReference type="InterPro" id="IPR001128">
    <property type="entry name" value="Cyt_P450"/>
</dbReference>
<keyword evidence="5 13" id="KW-0349">Heme</keyword>
<evidence type="ECO:0000256" key="11">
    <source>
        <dbReference type="ARBA" id="ARBA00023033"/>
    </source>
</evidence>
<accession>A0A2G9S726</accession>
<dbReference type="PRINTS" id="PR00463">
    <property type="entry name" value="EP450I"/>
</dbReference>
<name>A0A2G9S726_AQUCT</name>
<keyword evidence="10 13" id="KW-0408">Iron</keyword>
<dbReference type="InterPro" id="IPR002401">
    <property type="entry name" value="Cyt_P450_E_grp-I"/>
</dbReference>
<evidence type="ECO:0000256" key="2">
    <source>
        <dbReference type="ARBA" id="ARBA00004174"/>
    </source>
</evidence>
<dbReference type="Gene3D" id="1.10.630.10">
    <property type="entry name" value="Cytochrome P450"/>
    <property type="match status" value="1"/>
</dbReference>
<dbReference type="GO" id="GO:0005506">
    <property type="term" value="F:iron ion binding"/>
    <property type="evidence" value="ECO:0007669"/>
    <property type="project" value="InterPro"/>
</dbReference>
<dbReference type="InterPro" id="IPR017972">
    <property type="entry name" value="Cyt_P450_CS"/>
</dbReference>
<protein>
    <submittedName>
        <fullName evidence="15">Uncharacterized protein</fullName>
    </submittedName>
</protein>
<keyword evidence="16" id="KW-1185">Reference proteome</keyword>